<dbReference type="RefSeq" id="WP_209358324.1">
    <property type="nucleotide sequence ID" value="NZ_JAGISH010000001.1"/>
</dbReference>
<gene>
    <name evidence="1" type="ORF">J5474_00145</name>
</gene>
<dbReference type="Proteomes" id="UP000675940">
    <property type="component" value="Unassembled WGS sequence"/>
</dbReference>
<comment type="caution">
    <text evidence="1">The sequence shown here is derived from an EMBL/GenBank/DDBJ whole genome shotgun (WGS) entry which is preliminary data.</text>
</comment>
<protein>
    <submittedName>
        <fullName evidence="1">Uncharacterized protein</fullName>
    </submittedName>
</protein>
<dbReference type="AlphaFoldDB" id="A0A940MLH7"/>
<sequence length="90" mass="9951">MQGETKGTIHEGEPGFEDFLNEQMALLGQRARQRGICLDCLTDRLIVEMVANLARAEIPASDILSMVVDGLTLAEGEDEAERAPCIHRFH</sequence>
<organism evidence="1 2">
    <name type="scientific">Sagittula salina</name>
    <dbReference type="NCBI Taxonomy" id="2820268"/>
    <lineage>
        <taxon>Bacteria</taxon>
        <taxon>Pseudomonadati</taxon>
        <taxon>Pseudomonadota</taxon>
        <taxon>Alphaproteobacteria</taxon>
        <taxon>Rhodobacterales</taxon>
        <taxon>Roseobacteraceae</taxon>
        <taxon>Sagittula</taxon>
    </lineage>
</organism>
<dbReference type="EMBL" id="JAGISH010000001">
    <property type="protein sequence ID" value="MBP0480901.1"/>
    <property type="molecule type" value="Genomic_DNA"/>
</dbReference>
<proteinExistence type="predicted"/>
<name>A0A940MLH7_9RHOB</name>
<keyword evidence="2" id="KW-1185">Reference proteome</keyword>
<evidence type="ECO:0000313" key="2">
    <source>
        <dbReference type="Proteomes" id="UP000675940"/>
    </source>
</evidence>
<reference evidence="1" key="1">
    <citation type="submission" date="2021-03" db="EMBL/GenBank/DDBJ databases">
        <title>Sagittula salina sp. nov. strain M10.9X isolated from the marine waste.</title>
        <authorList>
            <person name="Satari L."/>
            <person name="Molina-Menor E."/>
            <person name="Vidal-Verdu A."/>
            <person name="Pascual J."/>
            <person name="Pereto J."/>
            <person name="Porcar M."/>
        </authorList>
    </citation>
    <scope>NUCLEOTIDE SEQUENCE</scope>
    <source>
        <strain evidence="1">M10.9X</strain>
    </source>
</reference>
<accession>A0A940MLH7</accession>
<evidence type="ECO:0000313" key="1">
    <source>
        <dbReference type="EMBL" id="MBP0480901.1"/>
    </source>
</evidence>